<dbReference type="AlphaFoldDB" id="A0A6J5VND0"/>
<dbReference type="EMBL" id="CAEKDK010000008">
    <property type="protein sequence ID" value="CAB4289611.1"/>
    <property type="molecule type" value="Genomic_DNA"/>
</dbReference>
<evidence type="ECO:0000313" key="2">
    <source>
        <dbReference type="EMBL" id="CAB4289611.1"/>
    </source>
</evidence>
<feature type="domain" description="FAR1" evidence="1">
    <location>
        <begin position="74"/>
        <end position="139"/>
    </location>
</feature>
<sequence length="162" mass="18519">MDRGVETSKGGCSDSGYLGGCERSSHRAPATESGHMSVEHLVSQSSDDNGVDIIAARTEDVMGKEFKMIELEEEYYMSYAKSIGFSMRKDKLVLNSEGKVCRRWWCCFKEGLRNEKFNDRPDKIRQPKPSTRENCPAHFGWVMRRNVILTLLRILNHITIIN</sequence>
<protein>
    <recommendedName>
        <fullName evidence="1">FAR1 domain-containing protein</fullName>
    </recommendedName>
</protein>
<dbReference type="Pfam" id="PF03101">
    <property type="entry name" value="FAR1"/>
    <property type="match status" value="1"/>
</dbReference>
<reference evidence="2 3" key="1">
    <citation type="submission" date="2020-05" db="EMBL/GenBank/DDBJ databases">
        <authorList>
            <person name="Campoy J."/>
            <person name="Schneeberger K."/>
            <person name="Spophaly S."/>
        </authorList>
    </citation>
    <scope>NUCLEOTIDE SEQUENCE [LARGE SCALE GENOMIC DNA]</scope>
    <source>
        <strain evidence="2">PruArmRojPasFocal</strain>
    </source>
</reference>
<name>A0A6J5VND0_PRUAR</name>
<organism evidence="2 3">
    <name type="scientific">Prunus armeniaca</name>
    <name type="common">Apricot</name>
    <name type="synonym">Armeniaca vulgaris</name>
    <dbReference type="NCBI Taxonomy" id="36596"/>
    <lineage>
        <taxon>Eukaryota</taxon>
        <taxon>Viridiplantae</taxon>
        <taxon>Streptophyta</taxon>
        <taxon>Embryophyta</taxon>
        <taxon>Tracheophyta</taxon>
        <taxon>Spermatophyta</taxon>
        <taxon>Magnoliopsida</taxon>
        <taxon>eudicotyledons</taxon>
        <taxon>Gunneridae</taxon>
        <taxon>Pentapetalae</taxon>
        <taxon>rosids</taxon>
        <taxon>fabids</taxon>
        <taxon>Rosales</taxon>
        <taxon>Rosaceae</taxon>
        <taxon>Amygdaloideae</taxon>
        <taxon>Amygdaleae</taxon>
        <taxon>Prunus</taxon>
    </lineage>
</organism>
<accession>A0A6J5VND0</accession>
<dbReference type="PANTHER" id="PTHR46328">
    <property type="entry name" value="FAR-RED IMPAIRED RESPONSIVE (FAR1) FAMILY PROTEIN-RELATED"/>
    <property type="match status" value="1"/>
</dbReference>
<evidence type="ECO:0000259" key="1">
    <source>
        <dbReference type="Pfam" id="PF03101"/>
    </source>
</evidence>
<dbReference type="InterPro" id="IPR004330">
    <property type="entry name" value="FAR1_DNA_bnd_dom"/>
</dbReference>
<dbReference type="Proteomes" id="UP000507222">
    <property type="component" value="Unassembled WGS sequence"/>
</dbReference>
<proteinExistence type="predicted"/>
<gene>
    <name evidence="2" type="ORF">CURHAP_LOCUS48740</name>
</gene>
<evidence type="ECO:0000313" key="3">
    <source>
        <dbReference type="Proteomes" id="UP000507222"/>
    </source>
</evidence>